<dbReference type="InterPro" id="IPR020821">
    <property type="entry name" value="ENPP1-3/EXOG-like_nuc-like"/>
</dbReference>
<comment type="similarity">
    <text evidence="1">Belongs to the DNA/RNA non-specific endonuclease family.</text>
</comment>
<evidence type="ECO:0000259" key="6">
    <source>
        <dbReference type="SMART" id="SM00477"/>
    </source>
</evidence>
<protein>
    <recommendedName>
        <fullName evidence="10">Endonuclease</fullName>
    </recommendedName>
</protein>
<dbReference type="InterPro" id="IPR001604">
    <property type="entry name" value="Endo_G_ENPP1-like_dom"/>
</dbReference>
<dbReference type="InParanoid" id="A0A066WJF9"/>
<dbReference type="GeneID" id="25266339"/>
<evidence type="ECO:0000256" key="2">
    <source>
        <dbReference type="PIRSR" id="PIRSR640255-1"/>
    </source>
</evidence>
<feature type="region of interest" description="Disordered" evidence="4">
    <location>
        <begin position="127"/>
        <end position="151"/>
    </location>
</feature>
<keyword evidence="9" id="KW-1185">Reference proteome</keyword>
<feature type="domain" description="DNA/RNA non-specific endonuclease/pyrophosphatase/phosphodiesterase" evidence="7">
    <location>
        <begin position="96"/>
        <end position="364"/>
    </location>
</feature>
<dbReference type="InterPro" id="IPR044925">
    <property type="entry name" value="His-Me_finger_sf"/>
</dbReference>
<dbReference type="HOGENOM" id="CLU_055174_0_2_1"/>
<dbReference type="InterPro" id="IPR044929">
    <property type="entry name" value="DNA/RNA_non-sp_Endonuclease_sf"/>
</dbReference>
<dbReference type="GO" id="GO:0000014">
    <property type="term" value="F:single-stranded DNA endodeoxyribonuclease activity"/>
    <property type="evidence" value="ECO:0007669"/>
    <property type="project" value="TreeGrafter"/>
</dbReference>
<keyword evidence="3" id="KW-0479">Metal-binding</keyword>
<dbReference type="PANTHER" id="PTHR13966:SF5">
    <property type="entry name" value="ENDONUCLEASE G, MITOCHONDRIAL"/>
    <property type="match status" value="1"/>
</dbReference>
<dbReference type="PANTHER" id="PTHR13966">
    <property type="entry name" value="ENDONUCLEASE RELATED"/>
    <property type="match status" value="1"/>
</dbReference>
<dbReference type="Gene3D" id="3.40.570.10">
    <property type="entry name" value="Extracellular Endonuclease, subunit A"/>
    <property type="match status" value="1"/>
</dbReference>
<dbReference type="EMBL" id="JMSN01000007">
    <property type="protein sequence ID" value="KDN52693.1"/>
    <property type="molecule type" value="Genomic_DNA"/>
</dbReference>
<dbReference type="Proteomes" id="UP000027361">
    <property type="component" value="Unassembled WGS sequence"/>
</dbReference>
<dbReference type="SUPFAM" id="SSF54060">
    <property type="entry name" value="His-Me finger endonucleases"/>
    <property type="match status" value="1"/>
</dbReference>
<evidence type="ECO:0000259" key="7">
    <source>
        <dbReference type="SMART" id="SM00892"/>
    </source>
</evidence>
<dbReference type="InterPro" id="IPR040255">
    <property type="entry name" value="Non-specific_endonuclease"/>
</dbReference>
<feature type="compositionally biased region" description="Low complexity" evidence="4">
    <location>
        <begin position="137"/>
        <end position="149"/>
    </location>
</feature>
<evidence type="ECO:0000256" key="3">
    <source>
        <dbReference type="PIRSR" id="PIRSR640255-2"/>
    </source>
</evidence>
<evidence type="ECO:0008006" key="10">
    <source>
        <dbReference type="Google" id="ProtNLM"/>
    </source>
</evidence>
<organism evidence="8 9">
    <name type="scientific">Tilletiaria anomala (strain ATCC 24038 / CBS 436.72 / UBC 951)</name>
    <dbReference type="NCBI Taxonomy" id="1037660"/>
    <lineage>
        <taxon>Eukaryota</taxon>
        <taxon>Fungi</taxon>
        <taxon>Dikarya</taxon>
        <taxon>Basidiomycota</taxon>
        <taxon>Ustilaginomycotina</taxon>
        <taxon>Exobasidiomycetes</taxon>
        <taxon>Georgefischeriales</taxon>
        <taxon>Tilletiariaceae</taxon>
        <taxon>Tilletiaria</taxon>
    </lineage>
</organism>
<dbReference type="GO" id="GO:0046872">
    <property type="term" value="F:metal ion binding"/>
    <property type="evidence" value="ECO:0007669"/>
    <property type="project" value="UniProtKB-KW"/>
</dbReference>
<feature type="compositionally biased region" description="Polar residues" evidence="4">
    <location>
        <begin position="389"/>
        <end position="407"/>
    </location>
</feature>
<evidence type="ECO:0000256" key="1">
    <source>
        <dbReference type="ARBA" id="ARBA00010052"/>
    </source>
</evidence>
<reference evidence="8 9" key="1">
    <citation type="submission" date="2014-05" db="EMBL/GenBank/DDBJ databases">
        <title>Draft genome sequence of a rare smut relative, Tilletiaria anomala UBC 951.</title>
        <authorList>
            <consortium name="DOE Joint Genome Institute"/>
            <person name="Toome M."/>
            <person name="Kuo A."/>
            <person name="Henrissat B."/>
            <person name="Lipzen A."/>
            <person name="Tritt A."/>
            <person name="Yoshinaga Y."/>
            <person name="Zane M."/>
            <person name="Barry K."/>
            <person name="Grigoriev I.V."/>
            <person name="Spatafora J.W."/>
            <person name="Aimea M.C."/>
        </authorList>
    </citation>
    <scope>NUCLEOTIDE SEQUENCE [LARGE SCALE GENOMIC DNA]</scope>
    <source>
        <strain evidence="8 9">UBC 951</strain>
    </source>
</reference>
<dbReference type="GO" id="GO:0005634">
    <property type="term" value="C:nucleus"/>
    <property type="evidence" value="ECO:0007669"/>
    <property type="project" value="TreeGrafter"/>
</dbReference>
<dbReference type="CDD" id="cd00091">
    <property type="entry name" value="NUC"/>
    <property type="match status" value="1"/>
</dbReference>
<name>A0A066WJF9_TILAU</name>
<evidence type="ECO:0000313" key="9">
    <source>
        <dbReference type="Proteomes" id="UP000027361"/>
    </source>
</evidence>
<feature type="signal peptide" evidence="5">
    <location>
        <begin position="1"/>
        <end position="20"/>
    </location>
</feature>
<proteinExistence type="inferred from homology"/>
<evidence type="ECO:0000256" key="5">
    <source>
        <dbReference type="SAM" id="SignalP"/>
    </source>
</evidence>
<dbReference type="OrthoDB" id="5418055at2759"/>
<feature type="region of interest" description="Disordered" evidence="4">
    <location>
        <begin position="389"/>
        <end position="414"/>
    </location>
</feature>
<evidence type="ECO:0000313" key="8">
    <source>
        <dbReference type="EMBL" id="KDN52693.1"/>
    </source>
</evidence>
<dbReference type="FunCoup" id="A0A066WJF9">
    <property type="interactions" value="118"/>
</dbReference>
<sequence length="414" mass="43841">MSQLLHLGIFTGGLVLGVAAGSAVVSRSGISQSNKSQAHAQATPGQPVVASGGSASSPSPSVVVDSGSSTGVLPYFSRDILKHSQVVPGPIADLLEHQAYISAYDRRLRHPSWTAEHLTAASLLAAPGPPTPAQIGSASSQQTSQPAAPGNRKFSVFKEDERIPELFRAKLADYFRSGYDRGHMVPASDAKRNQVAMDETFLLTNIAPQVGKGFNRDYWAGAEEFVRSLTKKFSDIYVFTIPLYLPQPDPTRPGKWRVTYEVIGNPPNVAVPTHFAKVVLAVSGPQSLPSPSTTAPAPVPVSGRNNAAGTSFLGLQRTNSFSLAAFVIPNAAVPNHVPLTSFIVPVDSVERSAGLNLFPPAIKSSAKALCDVVKCDIIVRDFSDRNEQIASGSFPNQKYPPGSSSAPQPLPART</sequence>
<keyword evidence="5" id="KW-0732">Signal</keyword>
<comment type="caution">
    <text evidence="8">The sequence shown here is derived from an EMBL/GenBank/DDBJ whole genome shotgun (WGS) entry which is preliminary data.</text>
</comment>
<dbReference type="SMART" id="SM00477">
    <property type="entry name" value="NUC"/>
    <property type="match status" value="1"/>
</dbReference>
<dbReference type="Pfam" id="PF01223">
    <property type="entry name" value="Endonuclease_NS"/>
    <property type="match status" value="1"/>
</dbReference>
<dbReference type="OMA" id="WYRLESF"/>
<dbReference type="GO" id="GO:0004521">
    <property type="term" value="F:RNA endonuclease activity"/>
    <property type="evidence" value="ECO:0007669"/>
    <property type="project" value="TreeGrafter"/>
</dbReference>
<dbReference type="AlphaFoldDB" id="A0A066WJF9"/>
<dbReference type="STRING" id="1037660.A0A066WJF9"/>
<feature type="domain" description="ENPP1-3/EXOG-like endonuclease/phosphodiesterase" evidence="6">
    <location>
        <begin position="97"/>
        <end position="364"/>
    </location>
</feature>
<dbReference type="FunFam" id="3.40.570.10:FF:000008">
    <property type="entry name" value="Probable NUC1-dna/rna non-specific nuclease, mitochondrial"/>
    <property type="match status" value="1"/>
</dbReference>
<feature type="binding site" evidence="3">
    <location>
        <position position="215"/>
    </location>
    <ligand>
        <name>Mg(2+)</name>
        <dbReference type="ChEBI" id="CHEBI:18420"/>
        <note>catalytic</note>
    </ligand>
</feature>
<dbReference type="GO" id="GO:0003676">
    <property type="term" value="F:nucleic acid binding"/>
    <property type="evidence" value="ECO:0007669"/>
    <property type="project" value="InterPro"/>
</dbReference>
<feature type="compositionally biased region" description="Low complexity" evidence="4">
    <location>
        <begin position="47"/>
        <end position="63"/>
    </location>
</feature>
<feature type="region of interest" description="Disordered" evidence="4">
    <location>
        <begin position="35"/>
        <end position="63"/>
    </location>
</feature>
<feature type="active site" description="Proton acceptor" evidence="2">
    <location>
        <position position="183"/>
    </location>
</feature>
<dbReference type="SMART" id="SM00892">
    <property type="entry name" value="Endonuclease_NS"/>
    <property type="match status" value="1"/>
</dbReference>
<dbReference type="GO" id="GO:0005743">
    <property type="term" value="C:mitochondrial inner membrane"/>
    <property type="evidence" value="ECO:0007669"/>
    <property type="project" value="TreeGrafter"/>
</dbReference>
<gene>
    <name evidence="8" type="ORF">K437DRAFT_272212</name>
</gene>
<dbReference type="RefSeq" id="XP_013245532.1">
    <property type="nucleotide sequence ID" value="XM_013390078.1"/>
</dbReference>
<feature type="chain" id="PRO_5001633875" description="Endonuclease" evidence="5">
    <location>
        <begin position="21"/>
        <end position="414"/>
    </location>
</feature>
<feature type="compositionally biased region" description="Polar residues" evidence="4">
    <location>
        <begin position="35"/>
        <end position="44"/>
    </location>
</feature>
<evidence type="ECO:0000256" key="4">
    <source>
        <dbReference type="SAM" id="MobiDB-lite"/>
    </source>
</evidence>
<accession>A0A066WJF9</accession>
<dbReference type="GO" id="GO:0006309">
    <property type="term" value="P:apoptotic DNA fragmentation"/>
    <property type="evidence" value="ECO:0007669"/>
    <property type="project" value="TreeGrafter"/>
</dbReference>